<dbReference type="Pfam" id="PF01557">
    <property type="entry name" value="FAA_hydrolase"/>
    <property type="match status" value="1"/>
</dbReference>
<dbReference type="STRING" id="1397694.GCA_000702585_02166"/>
<proteinExistence type="inferred from homology"/>
<name>A0A377FU02_9BACL</name>
<feature type="domain" description="Fumarylacetoacetase-like C-terminal" evidence="3">
    <location>
        <begin position="71"/>
        <end position="272"/>
    </location>
</feature>
<dbReference type="GO" id="GO:0019752">
    <property type="term" value="P:carboxylic acid metabolic process"/>
    <property type="evidence" value="ECO:0007669"/>
    <property type="project" value="UniProtKB-ARBA"/>
</dbReference>
<dbReference type="InterPro" id="IPR011234">
    <property type="entry name" value="Fumarylacetoacetase-like_C"/>
</dbReference>
<evidence type="ECO:0000259" key="3">
    <source>
        <dbReference type="Pfam" id="PF01557"/>
    </source>
</evidence>
<protein>
    <submittedName>
        <fullName evidence="4">2-keto-4-pentenoate hydratase/2-oxohepta-3-ene-1,7-dioic acid hydratase (Catechol pathway)</fullName>
    </submittedName>
</protein>
<evidence type="ECO:0000256" key="1">
    <source>
        <dbReference type="ARBA" id="ARBA00010211"/>
    </source>
</evidence>
<dbReference type="GO" id="GO:0018773">
    <property type="term" value="F:acetylpyruvate hydrolase activity"/>
    <property type="evidence" value="ECO:0007669"/>
    <property type="project" value="TreeGrafter"/>
</dbReference>
<dbReference type="FunFam" id="3.90.850.10:FF:000002">
    <property type="entry name" value="2-hydroxyhepta-2,4-diene-1,7-dioate isomerase"/>
    <property type="match status" value="1"/>
</dbReference>
<dbReference type="Gene3D" id="3.90.850.10">
    <property type="entry name" value="Fumarylacetoacetase-like, C-terminal domain"/>
    <property type="match status" value="1"/>
</dbReference>
<gene>
    <name evidence="4" type="ORF">NCTC13163_01670</name>
</gene>
<accession>A0A377FU02</accession>
<dbReference type="PANTHER" id="PTHR11820">
    <property type="entry name" value="ACYLPYRUVASE"/>
    <property type="match status" value="1"/>
</dbReference>
<dbReference type="EMBL" id="UGGP01000001">
    <property type="protein sequence ID" value="STO08300.1"/>
    <property type="molecule type" value="Genomic_DNA"/>
</dbReference>
<comment type="similarity">
    <text evidence="1">Belongs to the FAH family.</text>
</comment>
<dbReference type="OrthoDB" id="9805307at2"/>
<reference evidence="4 5" key="1">
    <citation type="submission" date="2018-06" db="EMBL/GenBank/DDBJ databases">
        <authorList>
            <consortium name="Pathogen Informatics"/>
            <person name="Doyle S."/>
        </authorList>
    </citation>
    <scope>NUCLEOTIDE SEQUENCE [LARGE SCALE GENOMIC DNA]</scope>
    <source>
        <strain evidence="4 5">NCTC13163</strain>
    </source>
</reference>
<sequence length="272" mass="29824">MKWCTYERDGEVAVGVVEGENVYDVSNQLHTNSLLEVIAREFEPDIDLDVAPVYPLDSVKLLAPYRPLKNVICIGKNYEEHVKEMDTAGAGKLVIFTKAPTAVVGPEAVVERHPELTDQLDYEGELAVIIGKSGRDIEHVADHIFGYTILNDITARDVQKQHVQFFRGKSFDTFCPIGPYVVTPDELSFPLTIETTVNGQKRQSGTTDEMIRPIEELIRTLSTGMTLEAGDIIATGTPAGVGHGMKPPVYLQTGDTVEVSITGLGTLRNVIV</sequence>
<keyword evidence="2" id="KW-0479">Metal-binding</keyword>
<dbReference type="GO" id="GO:0046872">
    <property type="term" value="F:metal ion binding"/>
    <property type="evidence" value="ECO:0007669"/>
    <property type="project" value="UniProtKB-KW"/>
</dbReference>
<dbReference type="RefSeq" id="WP_024370263.1">
    <property type="nucleotide sequence ID" value="NZ_UGGP01000001.1"/>
</dbReference>
<dbReference type="SUPFAM" id="SSF56529">
    <property type="entry name" value="FAH"/>
    <property type="match status" value="1"/>
</dbReference>
<evidence type="ECO:0000256" key="2">
    <source>
        <dbReference type="ARBA" id="ARBA00022723"/>
    </source>
</evidence>
<dbReference type="Proteomes" id="UP000254060">
    <property type="component" value="Unassembled WGS sequence"/>
</dbReference>
<dbReference type="AlphaFoldDB" id="A0A377FU02"/>
<evidence type="ECO:0000313" key="5">
    <source>
        <dbReference type="Proteomes" id="UP000254060"/>
    </source>
</evidence>
<organism evidence="4 5">
    <name type="scientific">Exiguobacterium aurantiacum</name>
    <dbReference type="NCBI Taxonomy" id="33987"/>
    <lineage>
        <taxon>Bacteria</taxon>
        <taxon>Bacillati</taxon>
        <taxon>Bacillota</taxon>
        <taxon>Bacilli</taxon>
        <taxon>Bacillales</taxon>
        <taxon>Bacillales Family XII. Incertae Sedis</taxon>
        <taxon>Exiguobacterium</taxon>
    </lineage>
</organism>
<dbReference type="GO" id="GO:0016853">
    <property type="term" value="F:isomerase activity"/>
    <property type="evidence" value="ECO:0007669"/>
    <property type="project" value="UniProtKB-ARBA"/>
</dbReference>
<dbReference type="InterPro" id="IPR036663">
    <property type="entry name" value="Fumarylacetoacetase_C_sf"/>
</dbReference>
<dbReference type="PANTHER" id="PTHR11820:SF7">
    <property type="entry name" value="ACYLPYRUVASE FAHD1, MITOCHONDRIAL"/>
    <property type="match status" value="1"/>
</dbReference>
<evidence type="ECO:0000313" key="4">
    <source>
        <dbReference type="EMBL" id="STO08300.1"/>
    </source>
</evidence>